<evidence type="ECO:0000313" key="7">
    <source>
        <dbReference type="EMBL" id="GLK11368.1"/>
    </source>
</evidence>
<evidence type="ECO:0000313" key="8">
    <source>
        <dbReference type="Proteomes" id="UP001143474"/>
    </source>
</evidence>
<keyword evidence="4" id="KW-0460">Magnesium</keyword>
<dbReference type="Gene3D" id="3.90.79.10">
    <property type="entry name" value="Nucleoside Triphosphate Pyrophosphohydrolase"/>
    <property type="match status" value="1"/>
</dbReference>
<dbReference type="GO" id="GO:0016787">
    <property type="term" value="F:hydrolase activity"/>
    <property type="evidence" value="ECO:0007669"/>
    <property type="project" value="UniProtKB-KW"/>
</dbReference>
<dbReference type="EMBL" id="BSEV01000011">
    <property type="protein sequence ID" value="GLK11368.1"/>
    <property type="molecule type" value="Genomic_DNA"/>
</dbReference>
<gene>
    <name evidence="7" type="ORF">GCM10017600_47750</name>
</gene>
<evidence type="ECO:0000256" key="4">
    <source>
        <dbReference type="ARBA" id="ARBA00022842"/>
    </source>
</evidence>
<dbReference type="PROSITE" id="PS51462">
    <property type="entry name" value="NUDIX"/>
    <property type="match status" value="1"/>
</dbReference>
<dbReference type="InterPro" id="IPR020084">
    <property type="entry name" value="NUDIX_hydrolase_CS"/>
</dbReference>
<reference evidence="7" key="2">
    <citation type="submission" date="2023-01" db="EMBL/GenBank/DDBJ databases">
        <authorList>
            <person name="Sun Q."/>
            <person name="Evtushenko L."/>
        </authorList>
    </citation>
    <scope>NUCLEOTIDE SEQUENCE</scope>
    <source>
        <strain evidence="7">VKM Ac-2007</strain>
    </source>
</reference>
<dbReference type="InterPro" id="IPR015797">
    <property type="entry name" value="NUDIX_hydrolase-like_dom_sf"/>
</dbReference>
<dbReference type="AlphaFoldDB" id="A0A9W6MF07"/>
<dbReference type="RefSeq" id="WP_271219753.1">
    <property type="nucleotide sequence ID" value="NZ_BAAAVD010000049.1"/>
</dbReference>
<keyword evidence="3 5" id="KW-0378">Hydrolase</keyword>
<protein>
    <submittedName>
        <fullName evidence="7">NUDIX hydrolase</fullName>
    </submittedName>
</protein>
<dbReference type="InterPro" id="IPR000086">
    <property type="entry name" value="NUDIX_hydrolase_dom"/>
</dbReference>
<comment type="similarity">
    <text evidence="2 5">Belongs to the Nudix hydrolase family.</text>
</comment>
<dbReference type="CDD" id="cd04674">
    <property type="entry name" value="NUDIX_Hydrolase"/>
    <property type="match status" value="1"/>
</dbReference>
<proteinExistence type="inferred from homology"/>
<dbReference type="Proteomes" id="UP001143474">
    <property type="component" value="Unassembled WGS sequence"/>
</dbReference>
<evidence type="ECO:0000256" key="2">
    <source>
        <dbReference type="ARBA" id="ARBA00005582"/>
    </source>
</evidence>
<dbReference type="PANTHER" id="PTHR43222">
    <property type="entry name" value="NUDIX HYDROLASE 23"/>
    <property type="match status" value="1"/>
</dbReference>
<feature type="domain" description="Nudix hydrolase" evidence="6">
    <location>
        <begin position="34"/>
        <end position="162"/>
    </location>
</feature>
<name>A0A9W6MF07_9ACTN</name>
<evidence type="ECO:0000259" key="6">
    <source>
        <dbReference type="PROSITE" id="PS51462"/>
    </source>
</evidence>
<dbReference type="Pfam" id="PF00293">
    <property type="entry name" value="NUDIX"/>
    <property type="match status" value="1"/>
</dbReference>
<evidence type="ECO:0000256" key="3">
    <source>
        <dbReference type="ARBA" id="ARBA00022801"/>
    </source>
</evidence>
<comment type="caution">
    <text evidence="7">The sequence shown here is derived from an EMBL/GenBank/DDBJ whole genome shotgun (WGS) entry which is preliminary data.</text>
</comment>
<reference evidence="7" key="1">
    <citation type="journal article" date="2014" name="Int. J. Syst. Evol. Microbiol.">
        <title>Complete genome sequence of Corynebacterium casei LMG S-19264T (=DSM 44701T), isolated from a smear-ripened cheese.</title>
        <authorList>
            <consortium name="US DOE Joint Genome Institute (JGI-PGF)"/>
            <person name="Walter F."/>
            <person name="Albersmeier A."/>
            <person name="Kalinowski J."/>
            <person name="Ruckert C."/>
        </authorList>
    </citation>
    <scope>NUCLEOTIDE SEQUENCE</scope>
    <source>
        <strain evidence="7">VKM Ac-2007</strain>
    </source>
</reference>
<accession>A0A9W6MF07</accession>
<dbReference type="PANTHER" id="PTHR43222:SF12">
    <property type="entry name" value="NUDIX HYDROLASE"/>
    <property type="match status" value="1"/>
</dbReference>
<dbReference type="InterPro" id="IPR020476">
    <property type="entry name" value="Nudix_hydrolase"/>
</dbReference>
<comment type="cofactor">
    <cofactor evidence="1">
        <name>Mg(2+)</name>
        <dbReference type="ChEBI" id="CHEBI:18420"/>
    </cofactor>
</comment>
<keyword evidence="8" id="KW-1185">Reference proteome</keyword>
<dbReference type="PROSITE" id="PS00893">
    <property type="entry name" value="NUDIX_BOX"/>
    <property type="match status" value="1"/>
</dbReference>
<dbReference type="PRINTS" id="PR00502">
    <property type="entry name" value="NUDIXFAMILY"/>
</dbReference>
<sequence length="162" mass="17410">MTIRNSHCSFCGAAFAPDQAWPRTCAGCGNSSYLNPLPVAVMVLPVGEGLLVIRRDVEPRRGELALPGGFVDVGESWQQAAARELREETGVVVDADSVELFDVLSAPDGTVLVFGLGPRLDAADLPPMTPTAETTEWLLIDGARELAFPLHTRIAEKYFTGK</sequence>
<evidence type="ECO:0000256" key="5">
    <source>
        <dbReference type="RuleBase" id="RU003476"/>
    </source>
</evidence>
<organism evidence="7 8">
    <name type="scientific">Streptosporangium carneum</name>
    <dbReference type="NCBI Taxonomy" id="47481"/>
    <lineage>
        <taxon>Bacteria</taxon>
        <taxon>Bacillati</taxon>
        <taxon>Actinomycetota</taxon>
        <taxon>Actinomycetes</taxon>
        <taxon>Streptosporangiales</taxon>
        <taxon>Streptosporangiaceae</taxon>
        <taxon>Streptosporangium</taxon>
    </lineage>
</organism>
<dbReference type="SUPFAM" id="SSF55811">
    <property type="entry name" value="Nudix"/>
    <property type="match status" value="1"/>
</dbReference>
<evidence type="ECO:0000256" key="1">
    <source>
        <dbReference type="ARBA" id="ARBA00001946"/>
    </source>
</evidence>